<dbReference type="Pfam" id="PF07690">
    <property type="entry name" value="MFS_1"/>
    <property type="match status" value="1"/>
</dbReference>
<feature type="transmembrane region" description="Helical" evidence="6">
    <location>
        <begin position="186"/>
        <end position="207"/>
    </location>
</feature>
<dbReference type="InterPro" id="IPR020846">
    <property type="entry name" value="MFS_dom"/>
</dbReference>
<protein>
    <submittedName>
        <fullName evidence="8">Predicted arabinose efflux permease, MFS family</fullName>
    </submittedName>
</protein>
<dbReference type="Proteomes" id="UP000199391">
    <property type="component" value="Unassembled WGS sequence"/>
</dbReference>
<accession>A0A1I7LSE4</accession>
<dbReference type="SUPFAM" id="SSF103473">
    <property type="entry name" value="MFS general substrate transporter"/>
    <property type="match status" value="1"/>
</dbReference>
<feature type="transmembrane region" description="Helical" evidence="6">
    <location>
        <begin position="99"/>
        <end position="118"/>
    </location>
</feature>
<evidence type="ECO:0000256" key="1">
    <source>
        <dbReference type="ARBA" id="ARBA00004651"/>
    </source>
</evidence>
<evidence type="ECO:0000256" key="3">
    <source>
        <dbReference type="ARBA" id="ARBA00022692"/>
    </source>
</evidence>
<dbReference type="AlphaFoldDB" id="A0A1I7LSE4"/>
<dbReference type="PANTHER" id="PTHR43124">
    <property type="entry name" value="PURINE EFFLUX PUMP PBUE"/>
    <property type="match status" value="1"/>
</dbReference>
<evidence type="ECO:0000313" key="9">
    <source>
        <dbReference type="Proteomes" id="UP000199391"/>
    </source>
</evidence>
<feature type="transmembrane region" description="Helical" evidence="6">
    <location>
        <begin position="295"/>
        <end position="314"/>
    </location>
</feature>
<feature type="transmembrane region" description="Helical" evidence="6">
    <location>
        <begin position="228"/>
        <end position="250"/>
    </location>
</feature>
<sequence>MKLEQVRPVAVPGPRGVPRLRVEPLWRRGAILLVLLSGPAFLAMVFTVIPPALPGIAAHFGGGAAGQLVAQLVMTLPSIGMMAGGPLSGWLIDRYRARRLLLAALASYGLLGLAGTLLDGQWSLLAARLLQGFAACAMVTATNTLIGERYDAATRARLLGYGTFCGAGAGLASILLSGVIAEAGSWHAPFALYGLALGMLPLAAIVLPAGGGGTSRTEARQGGAASALLGLAPLYAVIALVFVAVFMTNAQVSFLLLADGVSGPAAQSRIIGWSSLTNGLGGASYGWLRARLGLRWSFVAMLGLLAAGITTLGLSHDPLMATLGCALTGFGGGLAVPHFLNMVLDRAEPAVRSRALGLAYSALFLGDFMNPFLMAPLTAVTGIHGAFLTVGACLAAAAVYQALRRGAHGGGQ</sequence>
<dbReference type="InterPro" id="IPR036259">
    <property type="entry name" value="MFS_trans_sf"/>
</dbReference>
<dbReference type="Gene3D" id="1.20.1250.20">
    <property type="entry name" value="MFS general substrate transporter like domains"/>
    <property type="match status" value="1"/>
</dbReference>
<feature type="domain" description="Major facilitator superfamily (MFS) profile" evidence="7">
    <location>
        <begin position="31"/>
        <end position="409"/>
    </location>
</feature>
<evidence type="ECO:0000313" key="8">
    <source>
        <dbReference type="EMBL" id="SFV12490.1"/>
    </source>
</evidence>
<dbReference type="GO" id="GO:0005886">
    <property type="term" value="C:plasma membrane"/>
    <property type="evidence" value="ECO:0007669"/>
    <property type="project" value="UniProtKB-SubCell"/>
</dbReference>
<dbReference type="STRING" id="1035707.SAMN05216552_103640"/>
<dbReference type="EMBL" id="FPBO01000036">
    <property type="protein sequence ID" value="SFV12490.1"/>
    <property type="molecule type" value="Genomic_DNA"/>
</dbReference>
<organism evidence="8 9">
    <name type="scientific">Pseudoduganella namucuonensis</name>
    <dbReference type="NCBI Taxonomy" id="1035707"/>
    <lineage>
        <taxon>Bacteria</taxon>
        <taxon>Pseudomonadati</taxon>
        <taxon>Pseudomonadota</taxon>
        <taxon>Betaproteobacteria</taxon>
        <taxon>Burkholderiales</taxon>
        <taxon>Oxalobacteraceae</taxon>
        <taxon>Telluria group</taxon>
        <taxon>Pseudoduganella</taxon>
    </lineage>
</organism>
<feature type="transmembrane region" description="Helical" evidence="6">
    <location>
        <begin position="356"/>
        <end position="377"/>
    </location>
</feature>
<proteinExistence type="predicted"/>
<keyword evidence="9" id="KW-1185">Reference proteome</keyword>
<gene>
    <name evidence="8" type="ORF">SAMN05216552_103640</name>
</gene>
<evidence type="ECO:0000256" key="4">
    <source>
        <dbReference type="ARBA" id="ARBA00022989"/>
    </source>
</evidence>
<dbReference type="PANTHER" id="PTHR43124:SF3">
    <property type="entry name" value="CHLORAMPHENICOL EFFLUX PUMP RV0191"/>
    <property type="match status" value="1"/>
</dbReference>
<feature type="transmembrane region" description="Helical" evidence="6">
    <location>
        <begin position="124"/>
        <end position="146"/>
    </location>
</feature>
<evidence type="ECO:0000256" key="2">
    <source>
        <dbReference type="ARBA" id="ARBA00022475"/>
    </source>
</evidence>
<dbReference type="InterPro" id="IPR011701">
    <property type="entry name" value="MFS"/>
</dbReference>
<dbReference type="RefSeq" id="WP_093559182.1">
    <property type="nucleotide sequence ID" value="NZ_FPBO01000036.1"/>
</dbReference>
<feature type="transmembrane region" description="Helical" evidence="6">
    <location>
        <begin position="69"/>
        <end position="92"/>
    </location>
</feature>
<feature type="transmembrane region" description="Helical" evidence="6">
    <location>
        <begin position="383"/>
        <end position="403"/>
    </location>
</feature>
<feature type="transmembrane region" description="Helical" evidence="6">
    <location>
        <begin position="270"/>
        <end position="288"/>
    </location>
</feature>
<evidence type="ECO:0000256" key="6">
    <source>
        <dbReference type="SAM" id="Phobius"/>
    </source>
</evidence>
<comment type="subcellular location">
    <subcellularLocation>
        <location evidence="1">Cell membrane</location>
        <topology evidence="1">Multi-pass membrane protein</topology>
    </subcellularLocation>
</comment>
<reference evidence="9" key="1">
    <citation type="submission" date="2016-10" db="EMBL/GenBank/DDBJ databases">
        <authorList>
            <person name="Varghese N."/>
            <person name="Submissions S."/>
        </authorList>
    </citation>
    <scope>NUCLEOTIDE SEQUENCE [LARGE SCALE GENOMIC DNA]</scope>
    <source>
        <strain evidence="9">CGMCC 1.11014</strain>
    </source>
</reference>
<keyword evidence="4 6" id="KW-1133">Transmembrane helix</keyword>
<keyword evidence="3 6" id="KW-0812">Transmembrane</keyword>
<feature type="transmembrane region" description="Helical" evidence="6">
    <location>
        <begin position="158"/>
        <end position="180"/>
    </location>
</feature>
<dbReference type="InterPro" id="IPR050189">
    <property type="entry name" value="MFS_Efflux_Transporters"/>
</dbReference>
<keyword evidence="5 6" id="KW-0472">Membrane</keyword>
<name>A0A1I7LSE4_9BURK</name>
<dbReference type="PROSITE" id="PS50850">
    <property type="entry name" value="MFS"/>
    <property type="match status" value="1"/>
</dbReference>
<dbReference type="OrthoDB" id="9812221at2"/>
<keyword evidence="2" id="KW-1003">Cell membrane</keyword>
<dbReference type="GO" id="GO:0022857">
    <property type="term" value="F:transmembrane transporter activity"/>
    <property type="evidence" value="ECO:0007669"/>
    <property type="project" value="InterPro"/>
</dbReference>
<evidence type="ECO:0000259" key="7">
    <source>
        <dbReference type="PROSITE" id="PS50850"/>
    </source>
</evidence>
<evidence type="ECO:0000256" key="5">
    <source>
        <dbReference type="ARBA" id="ARBA00023136"/>
    </source>
</evidence>
<feature type="transmembrane region" description="Helical" evidence="6">
    <location>
        <begin position="29"/>
        <end position="49"/>
    </location>
</feature>
<feature type="transmembrane region" description="Helical" evidence="6">
    <location>
        <begin position="320"/>
        <end position="344"/>
    </location>
</feature>